<evidence type="ECO:0000313" key="3">
    <source>
        <dbReference type="EMBL" id="GHD34075.1"/>
    </source>
</evidence>
<dbReference type="InterPro" id="IPR011051">
    <property type="entry name" value="RmlC_Cupin_sf"/>
</dbReference>
<dbReference type="InterPro" id="IPR027383">
    <property type="entry name" value="Znf_put"/>
</dbReference>
<dbReference type="InterPro" id="IPR041916">
    <property type="entry name" value="Anti_sigma_zinc_sf"/>
</dbReference>
<dbReference type="InterPro" id="IPR014710">
    <property type="entry name" value="RmlC-like_jellyroll"/>
</dbReference>
<sequence length="221" mass="24219">MAKFHPSIDLLTEYAAGNLPLAQSACVAAHLNYCESCQRTAVQLQEAGSALFGALDPVPVGDSVLDSVLARLDEDAPLSYAQAPEADQTEVGRTPAILQRLMKGDFSELVWRKVTESLRISYLKTGDPGYEFALYHIKAGGKIPDHDHRGSEMTLVLQGGFSDANGSYHEGDFIYRAANDTHAPTALQSEDCICLAVLDAPLKFTNWKYRWMNPFLQLRAG</sequence>
<evidence type="ECO:0000259" key="2">
    <source>
        <dbReference type="Pfam" id="PF13490"/>
    </source>
</evidence>
<dbReference type="Gene3D" id="2.60.120.10">
    <property type="entry name" value="Jelly Rolls"/>
    <property type="match status" value="1"/>
</dbReference>
<comment type="caution">
    <text evidence="3">The sequence shown here is derived from an EMBL/GenBank/DDBJ whole genome shotgun (WGS) entry which is preliminary data.</text>
</comment>
<feature type="domain" description="Putative zinc-finger" evidence="2">
    <location>
        <begin position="9"/>
        <end position="38"/>
    </location>
</feature>
<reference evidence="3" key="2">
    <citation type="submission" date="2020-09" db="EMBL/GenBank/DDBJ databases">
        <authorList>
            <person name="Sun Q."/>
            <person name="Kim S."/>
        </authorList>
    </citation>
    <scope>NUCLEOTIDE SEQUENCE</scope>
    <source>
        <strain evidence="3">KCTC 23430</strain>
    </source>
</reference>
<dbReference type="CDD" id="cd20301">
    <property type="entry name" value="cupin_ChrR"/>
    <property type="match status" value="1"/>
</dbReference>
<gene>
    <name evidence="3" type="primary">chrR</name>
    <name evidence="3" type="ORF">GCM10007053_19330</name>
</gene>
<dbReference type="Pfam" id="PF12973">
    <property type="entry name" value="Cupin_7"/>
    <property type="match status" value="1"/>
</dbReference>
<organism evidence="3 4">
    <name type="scientific">Parahalioglobus pacificus</name>
    <dbReference type="NCBI Taxonomy" id="930806"/>
    <lineage>
        <taxon>Bacteria</taxon>
        <taxon>Pseudomonadati</taxon>
        <taxon>Pseudomonadota</taxon>
        <taxon>Gammaproteobacteria</taxon>
        <taxon>Cellvibrionales</taxon>
        <taxon>Halieaceae</taxon>
        <taxon>Parahalioglobus</taxon>
    </lineage>
</organism>
<dbReference type="Gene3D" id="1.10.10.1320">
    <property type="entry name" value="Anti-sigma factor, zinc-finger domain"/>
    <property type="match status" value="1"/>
</dbReference>
<dbReference type="AlphaFoldDB" id="A0A918XIR7"/>
<name>A0A918XIR7_9GAMM</name>
<dbReference type="Proteomes" id="UP000644693">
    <property type="component" value="Unassembled WGS sequence"/>
</dbReference>
<dbReference type="NCBIfam" id="TIGR02451">
    <property type="entry name" value="anti_sig_ChrR"/>
    <property type="match status" value="1"/>
</dbReference>
<dbReference type="RefSeq" id="WP_189477598.1">
    <property type="nucleotide sequence ID" value="NZ_BMYM01000002.1"/>
</dbReference>
<reference evidence="3" key="1">
    <citation type="journal article" date="2014" name="Int. J. Syst. Evol. Microbiol.">
        <title>Complete genome sequence of Corynebacterium casei LMG S-19264T (=DSM 44701T), isolated from a smear-ripened cheese.</title>
        <authorList>
            <consortium name="US DOE Joint Genome Institute (JGI-PGF)"/>
            <person name="Walter F."/>
            <person name="Albersmeier A."/>
            <person name="Kalinowski J."/>
            <person name="Ruckert C."/>
        </authorList>
    </citation>
    <scope>NUCLEOTIDE SEQUENCE</scope>
    <source>
        <strain evidence="3">KCTC 23430</strain>
    </source>
</reference>
<dbReference type="InterPro" id="IPR025979">
    <property type="entry name" value="ChrR-like_cupin_dom"/>
</dbReference>
<keyword evidence="4" id="KW-1185">Reference proteome</keyword>
<proteinExistence type="predicted"/>
<dbReference type="SUPFAM" id="SSF51182">
    <property type="entry name" value="RmlC-like cupins"/>
    <property type="match status" value="1"/>
</dbReference>
<feature type="domain" description="ChrR-like cupin" evidence="1">
    <location>
        <begin position="105"/>
        <end position="196"/>
    </location>
</feature>
<accession>A0A918XIR7</accession>
<dbReference type="Pfam" id="PF13490">
    <property type="entry name" value="zf-HC2"/>
    <property type="match status" value="1"/>
</dbReference>
<evidence type="ECO:0000313" key="4">
    <source>
        <dbReference type="Proteomes" id="UP000644693"/>
    </source>
</evidence>
<protein>
    <submittedName>
        <fullName evidence="3">Anti-sigma-E factor ChrR</fullName>
    </submittedName>
</protein>
<dbReference type="EMBL" id="BMYM01000002">
    <property type="protein sequence ID" value="GHD34075.1"/>
    <property type="molecule type" value="Genomic_DNA"/>
</dbReference>
<evidence type="ECO:0000259" key="1">
    <source>
        <dbReference type="Pfam" id="PF12973"/>
    </source>
</evidence>
<dbReference type="InterPro" id="IPR012807">
    <property type="entry name" value="Anti-sigma_ChrR"/>
</dbReference>